<evidence type="ECO:0000313" key="1">
    <source>
        <dbReference type="EMBL" id="MBM9476088.1"/>
    </source>
</evidence>
<dbReference type="EMBL" id="JAERWL010000006">
    <property type="protein sequence ID" value="MBM9476088.1"/>
    <property type="molecule type" value="Genomic_DNA"/>
</dbReference>
<dbReference type="Proteomes" id="UP000663801">
    <property type="component" value="Unassembled WGS sequence"/>
</dbReference>
<sequence>MAEPSTQSLTMAADPAAIMAAIADFRSYPEWAGAVKTVEVTDPGQGGRAAQVRFSMDAGPIKDTYELAYQWAADDRSVSWTLVKGQLQKAQRGSYVLRPVAPVDGAPHTEVVYTLAVDLSIPLIGVFRRKAEKVVMDTALKELRKRVEATGAGTE</sequence>
<protein>
    <submittedName>
        <fullName evidence="1">SRPBCC family protein</fullName>
    </submittedName>
</protein>
<dbReference type="Gene3D" id="3.30.530.20">
    <property type="match status" value="1"/>
</dbReference>
<organism evidence="1 2">
    <name type="scientific">Nakamurella flavida</name>
    <dbReference type="NCBI Taxonomy" id="363630"/>
    <lineage>
        <taxon>Bacteria</taxon>
        <taxon>Bacillati</taxon>
        <taxon>Actinomycetota</taxon>
        <taxon>Actinomycetes</taxon>
        <taxon>Nakamurellales</taxon>
        <taxon>Nakamurellaceae</taxon>
        <taxon>Nakamurella</taxon>
    </lineage>
</organism>
<dbReference type="InterPro" id="IPR023393">
    <property type="entry name" value="START-like_dom_sf"/>
</dbReference>
<keyword evidence="2" id="KW-1185">Reference proteome</keyword>
<dbReference type="SUPFAM" id="SSF55961">
    <property type="entry name" value="Bet v1-like"/>
    <property type="match status" value="1"/>
</dbReference>
<proteinExistence type="predicted"/>
<dbReference type="AlphaFoldDB" id="A0A938YJZ2"/>
<gene>
    <name evidence="1" type="ORF">JL107_06500</name>
</gene>
<dbReference type="InterPro" id="IPR019587">
    <property type="entry name" value="Polyketide_cyclase/dehydratase"/>
</dbReference>
<name>A0A938YJZ2_9ACTN</name>
<dbReference type="Pfam" id="PF10604">
    <property type="entry name" value="Polyketide_cyc2"/>
    <property type="match status" value="1"/>
</dbReference>
<evidence type="ECO:0000313" key="2">
    <source>
        <dbReference type="Proteomes" id="UP000663801"/>
    </source>
</evidence>
<reference evidence="1" key="1">
    <citation type="submission" date="2021-01" db="EMBL/GenBank/DDBJ databases">
        <title>KCTC 19127 draft genome.</title>
        <authorList>
            <person name="An D."/>
        </authorList>
    </citation>
    <scope>NUCLEOTIDE SEQUENCE</scope>
    <source>
        <strain evidence="1">KCTC 19127</strain>
    </source>
</reference>
<accession>A0A938YJZ2</accession>
<dbReference type="PANTHER" id="PTHR39683">
    <property type="entry name" value="CONSERVED PROTEIN TB16.3"/>
    <property type="match status" value="1"/>
</dbReference>
<dbReference type="RefSeq" id="WP_205256191.1">
    <property type="nucleotide sequence ID" value="NZ_BAAAPV010000003.1"/>
</dbReference>
<dbReference type="PANTHER" id="PTHR39683:SF4">
    <property type="entry name" value="COENZYME Q-BINDING PROTEIN COQ10 START DOMAIN-CONTAINING PROTEIN"/>
    <property type="match status" value="1"/>
</dbReference>
<comment type="caution">
    <text evidence="1">The sequence shown here is derived from an EMBL/GenBank/DDBJ whole genome shotgun (WGS) entry which is preliminary data.</text>
</comment>